<dbReference type="RefSeq" id="WP_303763194.1">
    <property type="nucleotide sequence ID" value="NZ_JABZGR010000005.1"/>
</dbReference>
<comment type="caution">
    <text evidence="4">The sequence shown here is derived from an EMBL/GenBank/DDBJ whole genome shotgun (WGS) entry which is preliminary data.</text>
</comment>
<evidence type="ECO:0000256" key="1">
    <source>
        <dbReference type="ARBA" id="ARBA00004948"/>
    </source>
</evidence>
<keyword evidence="2" id="KW-0784">Thiamine biosynthesis</keyword>
<dbReference type="InterPro" id="IPR022998">
    <property type="entry name" value="ThiamineP_synth_TenI"/>
</dbReference>
<sequence length="201" mass="23344">MGAFKLVLLTTPYFFVEEHAILSTLFDEGLELLHMRKPNSEPVYSERLLSLLPDRYRKRIVTHDHFYLKQEFGLKGIHLNQRNTAAPDNYRGQISCTCHNKEELQQRKKQMDYVFLSPSPDDKQEASSMALEEDLATMGKLIDKKVYAAGGVTIDNLLQLKERGFGGAVLYGEIWNRFNIFSNQDYKDLINHFRKLKKIID</sequence>
<protein>
    <submittedName>
        <fullName evidence="4">Thiamine phosphate synthase</fullName>
    </submittedName>
</protein>
<dbReference type="SUPFAM" id="SSF51391">
    <property type="entry name" value="Thiamin phosphate synthase"/>
    <property type="match status" value="1"/>
</dbReference>
<name>A0A929RXC2_9BACT</name>
<reference evidence="4" key="1">
    <citation type="submission" date="2020-04" db="EMBL/GenBank/DDBJ databases">
        <title>Deep metagenomics examines the oral microbiome during advanced dental caries in children, revealing novel taxa and co-occurrences with host molecules.</title>
        <authorList>
            <person name="Baker J.L."/>
            <person name="Morton J.T."/>
            <person name="Dinis M."/>
            <person name="Alvarez R."/>
            <person name="Tran N.C."/>
            <person name="Knight R."/>
            <person name="Edlund A."/>
        </authorList>
    </citation>
    <scope>NUCLEOTIDE SEQUENCE</scope>
    <source>
        <strain evidence="4">JCVI_34_bin.1</strain>
    </source>
</reference>
<evidence type="ECO:0000313" key="4">
    <source>
        <dbReference type="EMBL" id="MBF0970006.1"/>
    </source>
</evidence>
<dbReference type="CDD" id="cd00564">
    <property type="entry name" value="TMP_TenI"/>
    <property type="match status" value="1"/>
</dbReference>
<dbReference type="InterPro" id="IPR013785">
    <property type="entry name" value="Aldolase_TIM"/>
</dbReference>
<proteinExistence type="predicted"/>
<dbReference type="AlphaFoldDB" id="A0A929RXC2"/>
<dbReference type="PANTHER" id="PTHR20857:SF15">
    <property type="entry name" value="THIAMINE-PHOSPHATE SYNTHASE"/>
    <property type="match status" value="1"/>
</dbReference>
<evidence type="ECO:0000259" key="3">
    <source>
        <dbReference type="Pfam" id="PF02581"/>
    </source>
</evidence>
<dbReference type="Pfam" id="PF02581">
    <property type="entry name" value="TMP-TENI"/>
    <property type="match status" value="1"/>
</dbReference>
<dbReference type="EMBL" id="JABZGR010000005">
    <property type="protein sequence ID" value="MBF0970006.1"/>
    <property type="molecule type" value="Genomic_DNA"/>
</dbReference>
<feature type="domain" description="Thiamine phosphate synthase/TenI" evidence="3">
    <location>
        <begin position="19"/>
        <end position="170"/>
    </location>
</feature>
<dbReference type="GO" id="GO:0004789">
    <property type="term" value="F:thiamine-phosphate diphosphorylase activity"/>
    <property type="evidence" value="ECO:0007669"/>
    <property type="project" value="TreeGrafter"/>
</dbReference>
<organism evidence="4 5">
    <name type="scientific">Alloprevotella tannerae</name>
    <dbReference type="NCBI Taxonomy" id="76122"/>
    <lineage>
        <taxon>Bacteria</taxon>
        <taxon>Pseudomonadati</taxon>
        <taxon>Bacteroidota</taxon>
        <taxon>Bacteroidia</taxon>
        <taxon>Bacteroidales</taxon>
        <taxon>Prevotellaceae</taxon>
        <taxon>Alloprevotella</taxon>
    </lineage>
</organism>
<dbReference type="InterPro" id="IPR036206">
    <property type="entry name" value="ThiamineP_synth_sf"/>
</dbReference>
<dbReference type="Gene3D" id="3.20.20.70">
    <property type="entry name" value="Aldolase class I"/>
    <property type="match status" value="1"/>
</dbReference>
<dbReference type="Proteomes" id="UP000704068">
    <property type="component" value="Unassembled WGS sequence"/>
</dbReference>
<accession>A0A929RXC2</accession>
<dbReference type="PANTHER" id="PTHR20857">
    <property type="entry name" value="THIAMINE-PHOSPHATE PYROPHOSPHORYLASE"/>
    <property type="match status" value="1"/>
</dbReference>
<comment type="pathway">
    <text evidence="1">Cofactor biosynthesis; thiamine diphosphate biosynthesis.</text>
</comment>
<dbReference type="GO" id="GO:0009228">
    <property type="term" value="P:thiamine biosynthetic process"/>
    <property type="evidence" value="ECO:0007669"/>
    <property type="project" value="UniProtKB-KW"/>
</dbReference>
<evidence type="ECO:0000256" key="2">
    <source>
        <dbReference type="ARBA" id="ARBA00022977"/>
    </source>
</evidence>
<gene>
    <name evidence="4" type="ORF">HXK21_03045</name>
</gene>
<evidence type="ECO:0000313" key="5">
    <source>
        <dbReference type="Proteomes" id="UP000704068"/>
    </source>
</evidence>
<dbReference type="GO" id="GO:0005737">
    <property type="term" value="C:cytoplasm"/>
    <property type="evidence" value="ECO:0007669"/>
    <property type="project" value="TreeGrafter"/>
</dbReference>